<evidence type="ECO:0008006" key="5">
    <source>
        <dbReference type="Google" id="ProtNLM"/>
    </source>
</evidence>
<evidence type="ECO:0000256" key="1">
    <source>
        <dbReference type="SAM" id="MobiDB-lite"/>
    </source>
</evidence>
<dbReference type="RefSeq" id="WP_244206866.1">
    <property type="nucleotide sequence ID" value="NZ_FCOE02000035.1"/>
</dbReference>
<keyword evidence="4" id="KW-1185">Reference proteome</keyword>
<protein>
    <recommendedName>
        <fullName evidence="5">Major facilitator transporter</fullName>
    </recommendedName>
</protein>
<keyword evidence="2" id="KW-0472">Membrane</keyword>
<sequence>MSKNEDAAANEQVIDRTNQATRDPHETQDETSAEHEAPTVARTGPLTEAKLFGRQTPPAAGAPADAPPHVHGGAGSSYRALAGLLCSYALLIVGNGLFQTLIPLRILQSGYPTIVIGLIQSCY</sequence>
<dbReference type="Proteomes" id="UP000054911">
    <property type="component" value="Unassembled WGS sequence"/>
</dbReference>
<feature type="region of interest" description="Disordered" evidence="1">
    <location>
        <begin position="1"/>
        <end position="73"/>
    </location>
</feature>
<evidence type="ECO:0000313" key="4">
    <source>
        <dbReference type="Proteomes" id="UP000054911"/>
    </source>
</evidence>
<gene>
    <name evidence="3" type="ORF">AWB80_06607</name>
</gene>
<dbReference type="EMBL" id="FCOE02000035">
    <property type="protein sequence ID" value="SAK91861.1"/>
    <property type="molecule type" value="Genomic_DNA"/>
</dbReference>
<feature type="compositionally biased region" description="Low complexity" evidence="1">
    <location>
        <begin position="57"/>
        <end position="71"/>
    </location>
</feature>
<keyword evidence="2" id="KW-1133">Transmembrane helix</keyword>
<evidence type="ECO:0000313" key="3">
    <source>
        <dbReference type="EMBL" id="SAK91861.1"/>
    </source>
</evidence>
<proteinExistence type="predicted"/>
<accession>A0A158DBJ4</accession>
<name>A0A158DBJ4_9BURK</name>
<organism evidence="3 4">
    <name type="scientific">Caballeronia pedi</name>
    <dbReference type="NCBI Taxonomy" id="1777141"/>
    <lineage>
        <taxon>Bacteria</taxon>
        <taxon>Pseudomonadati</taxon>
        <taxon>Pseudomonadota</taxon>
        <taxon>Betaproteobacteria</taxon>
        <taxon>Burkholderiales</taxon>
        <taxon>Burkholderiaceae</taxon>
        <taxon>Caballeronia</taxon>
    </lineage>
</organism>
<comment type="caution">
    <text evidence="3">The sequence shown here is derived from an EMBL/GenBank/DDBJ whole genome shotgun (WGS) entry which is preliminary data.</text>
</comment>
<dbReference type="STRING" id="1777141.AWB80_06607"/>
<reference evidence="3" key="1">
    <citation type="submission" date="2016-01" db="EMBL/GenBank/DDBJ databases">
        <authorList>
            <person name="Peeters C."/>
        </authorList>
    </citation>
    <scope>NUCLEOTIDE SEQUENCE [LARGE SCALE GENOMIC DNA]</scope>
    <source>
        <strain evidence="3">LMG 29323</strain>
    </source>
</reference>
<evidence type="ECO:0000256" key="2">
    <source>
        <dbReference type="SAM" id="Phobius"/>
    </source>
</evidence>
<feature type="transmembrane region" description="Helical" evidence="2">
    <location>
        <begin position="78"/>
        <end position="98"/>
    </location>
</feature>
<feature type="compositionally biased region" description="Basic and acidic residues" evidence="1">
    <location>
        <begin position="22"/>
        <end position="37"/>
    </location>
</feature>
<dbReference type="AlphaFoldDB" id="A0A158DBJ4"/>
<keyword evidence="2" id="KW-0812">Transmembrane</keyword>